<dbReference type="Proteomes" id="UP000800082">
    <property type="component" value="Unassembled WGS sequence"/>
</dbReference>
<evidence type="ECO:0000313" key="4">
    <source>
        <dbReference type="Proteomes" id="UP000800082"/>
    </source>
</evidence>
<dbReference type="RefSeq" id="XP_033452625.1">
    <property type="nucleotide sequence ID" value="XM_033597786.1"/>
</dbReference>
<protein>
    <submittedName>
        <fullName evidence="3">Uncharacterized protein</fullName>
    </submittedName>
</protein>
<keyword evidence="2" id="KW-0732">Signal</keyword>
<evidence type="ECO:0000313" key="3">
    <source>
        <dbReference type="EMBL" id="KAF1932377.1"/>
    </source>
</evidence>
<sequence length="1950" mass="197811">MSPRTAATALLLASLPYGLALPQVIPLVSDLAPNVTPGALSLIPTLDASTVTVVGTIVQPAVESAVEEIADAIEDATETVASALKSATDAVEGGLPTDAPSILDLDSNILPLILPGVLPVETDLPPVGAPDVVSSDLTDTDDLEVIDLPAPSEDPYSDDGLIAEPFFPDFLDLPDEANVPISTFNAVVQPLLSVIQTLLNSLPGNFAPPLPGIFPHPLLPNETPEIFIDPPLPTEAFNDADGTATDTFDPLISIVIDPIPTNSIAADLPFAKRQAATDIDTNSIYALIAPILEAINALLAQIPSVGHAVSDVVSNVQAGVPELPVDVPTLPIVDVPSLPVPDTTLPILQLPPVNVPDALPTDDFPVDVPTLALPELPLTTPPALPGLTSDIPDEVLNAPFPDDIEGIDWAAFESPPFSGLPATSLDDVAIPDDILNVPVPDFDENGLPIDNVLDTISDATAAAPLVLPTSLDAPGVLPTNLLDWPFADIPETIAPAVDGELPDLDDLPIPDDVLNVPVLDGAPLDLPTDAAGGLLADPLANLPVPTNFLEPAVPTELLDVPVPTDLLNVPVPTDLLNVPVPTNLLDVPVPTDLLDVPVPTDLFDIPVPEGFEDIAVPTEIVTALPAAPSLADLADASIPDDILSIPWPELDENGVPIDLPVDSGNDLIAPAPPTNLNWWDIPVPDDWVDVDDVPSILPAPVTPDNILAPEILDESSLPLDLPAPALPIEAFGAGFPIQALPDVPLALPAASDVASELPVDNLLPIEGPAALTEAFTDVPTDALSGLPTSILADVLPVPADALAVAPAVTGLAEDLPVLPAPADVLAPALPIAAPAVADPALSLVPAVKLPFQVPAATGSLGRRQLPDLFAQTTLPVDSAQAASPAAVNAITMSLIKPLLSLVSSLLAKLPGVGQTVPDLGATLPDVSTLVPALPLPAIGGVASTVTGALPASLLPRLEDKLKKRQFGLFGGLPFLGGFTGGLPNVGGLAGGLTQNLPLVGGLTGGLTGGLPNIGGLTQNLPLVGGLTGGLTSGLPNVGGLTQNLPLVGGLTGGLTSGLPNVGGLTQNLPLVGGLTGGLTGGLPNADGLASTVTGVVSTVPLVGGLVGGAAPALGSGAIPDVGGLTPTATKAVKAVPGLGDVASTAVPKVPLAFDSGLTKTLIPASLPLDPSVLLGAIKPVLSIIESIVASLPTAGVPHAKRDAAALPIDPELIFKIIAPLLQVVNKLIELIPADKPELPAVTNIINGLQKRGVTTDIPSLPVPLDINIILAVIRPLLELATGLLTKIPAPVSSVISTSPLNNVLGSLPLGKRDTAAIPGLEILASILEPLLALVNSLLAKSPIPLSLSVPDVGLDSIVGSLTKRQLETITGALDPASTLSLVQSLVQTILGLLNALPVNPATVLPKIPLSGFGKRDLDSLPLQPDQILGLVKPILSLITSLLKTLVPTVSDAVSSLPVPIRRQVLGTGIDPAAIAATVAPLQSLSDASAILEILPPLLRVLGQLIAGLPLPAVQQIPLVNTLGNLGKRQLRGASADATQALSILPGLLNLLSGLLGSLNLPVNAGSIVTGAAAPVLGAATVAAGPVLNVAAPLAAPALGIAAPILGVATGAVAPVVGTVGGLTGTVGSLTGTVGGLAGGAGGLTNPLGSVTRALGGLTGGLTKTLPIPVNLPLARRAIEKFQQGPASDWESFLGELDESKQPELAGLIHDSAKAVNNDNLDTLADTLRSDFGDLSEYTKSALLEGFAATTFGKRSLRLAKRQEFFGVPGVQSIGPNLDDAQKIDLSGFNLDPNNQLNGLAAGGTPVDTDRPPTPGSFEQLSDPSISLGDPELLDILVSGGLDPNGMRSPVGGAPVDDVEETDPYEGIRQSLEPAFGSGKPLEGLDATLQAAKNNRFSERKPSLSWVPQAGGSAAAQQAVAAAKQQGNVMLWFQKSIKPSWNKDVDAEIMR</sequence>
<evidence type="ECO:0000256" key="1">
    <source>
        <dbReference type="SAM" id="MobiDB-lite"/>
    </source>
</evidence>
<reference evidence="3" key="1">
    <citation type="journal article" date="2020" name="Stud. Mycol.">
        <title>101 Dothideomycetes genomes: a test case for predicting lifestyles and emergence of pathogens.</title>
        <authorList>
            <person name="Haridas S."/>
            <person name="Albert R."/>
            <person name="Binder M."/>
            <person name="Bloem J."/>
            <person name="Labutti K."/>
            <person name="Salamov A."/>
            <person name="Andreopoulos B."/>
            <person name="Baker S."/>
            <person name="Barry K."/>
            <person name="Bills G."/>
            <person name="Bluhm B."/>
            <person name="Cannon C."/>
            <person name="Castanera R."/>
            <person name="Culley D."/>
            <person name="Daum C."/>
            <person name="Ezra D."/>
            <person name="Gonzalez J."/>
            <person name="Henrissat B."/>
            <person name="Kuo A."/>
            <person name="Liang C."/>
            <person name="Lipzen A."/>
            <person name="Lutzoni F."/>
            <person name="Magnuson J."/>
            <person name="Mondo S."/>
            <person name="Nolan M."/>
            <person name="Ohm R."/>
            <person name="Pangilinan J."/>
            <person name="Park H.-J."/>
            <person name="Ramirez L."/>
            <person name="Alfaro M."/>
            <person name="Sun H."/>
            <person name="Tritt A."/>
            <person name="Yoshinaga Y."/>
            <person name="Zwiers L.-H."/>
            <person name="Turgeon B."/>
            <person name="Goodwin S."/>
            <person name="Spatafora J."/>
            <person name="Crous P."/>
            <person name="Grigoriev I."/>
        </authorList>
    </citation>
    <scope>NUCLEOTIDE SEQUENCE</scope>
    <source>
        <strain evidence="3">CBS 183.55</strain>
    </source>
</reference>
<dbReference type="EMBL" id="ML978959">
    <property type="protein sequence ID" value="KAF1932377.1"/>
    <property type="molecule type" value="Genomic_DNA"/>
</dbReference>
<evidence type="ECO:0000256" key="2">
    <source>
        <dbReference type="SAM" id="SignalP"/>
    </source>
</evidence>
<name>A0A6A5S4E3_9PLEO</name>
<feature type="chain" id="PRO_5025460752" evidence="2">
    <location>
        <begin position="21"/>
        <end position="1950"/>
    </location>
</feature>
<feature type="region of interest" description="Disordered" evidence="1">
    <location>
        <begin position="1798"/>
        <end position="1824"/>
    </location>
</feature>
<dbReference type="OrthoDB" id="3793480at2759"/>
<gene>
    <name evidence="3" type="ORF">M421DRAFT_89677</name>
</gene>
<feature type="signal peptide" evidence="2">
    <location>
        <begin position="1"/>
        <end position="20"/>
    </location>
</feature>
<organism evidence="3 4">
    <name type="scientific">Didymella exigua CBS 183.55</name>
    <dbReference type="NCBI Taxonomy" id="1150837"/>
    <lineage>
        <taxon>Eukaryota</taxon>
        <taxon>Fungi</taxon>
        <taxon>Dikarya</taxon>
        <taxon>Ascomycota</taxon>
        <taxon>Pezizomycotina</taxon>
        <taxon>Dothideomycetes</taxon>
        <taxon>Pleosporomycetidae</taxon>
        <taxon>Pleosporales</taxon>
        <taxon>Pleosporineae</taxon>
        <taxon>Didymellaceae</taxon>
        <taxon>Didymella</taxon>
    </lineage>
</organism>
<accession>A0A6A5S4E3</accession>
<proteinExistence type="predicted"/>
<dbReference type="GeneID" id="54355453"/>
<keyword evidence="4" id="KW-1185">Reference proteome</keyword>